<organism evidence="1 2">
    <name type="scientific">Naganishia adeliensis</name>
    <dbReference type="NCBI Taxonomy" id="92952"/>
    <lineage>
        <taxon>Eukaryota</taxon>
        <taxon>Fungi</taxon>
        <taxon>Dikarya</taxon>
        <taxon>Basidiomycota</taxon>
        <taxon>Agaricomycotina</taxon>
        <taxon>Tremellomycetes</taxon>
        <taxon>Filobasidiales</taxon>
        <taxon>Filobasidiaceae</taxon>
        <taxon>Naganishia</taxon>
    </lineage>
</organism>
<reference evidence="1" key="1">
    <citation type="submission" date="2023-04" db="EMBL/GenBank/DDBJ databases">
        <title>Draft Genome sequencing of Naganishia species isolated from polar environments using Oxford Nanopore Technology.</title>
        <authorList>
            <person name="Leo P."/>
            <person name="Venkateswaran K."/>
        </authorList>
    </citation>
    <scope>NUCLEOTIDE SEQUENCE</scope>
    <source>
        <strain evidence="1">MNA-CCFEE 5262</strain>
    </source>
</reference>
<evidence type="ECO:0000313" key="2">
    <source>
        <dbReference type="Proteomes" id="UP001230649"/>
    </source>
</evidence>
<name>A0ACC2VM92_9TREE</name>
<proteinExistence type="predicted"/>
<dbReference type="EMBL" id="JASBWS010000077">
    <property type="protein sequence ID" value="KAJ9100236.1"/>
    <property type="molecule type" value="Genomic_DNA"/>
</dbReference>
<protein>
    <submittedName>
        <fullName evidence="1">Uncharacterized protein</fullName>
    </submittedName>
</protein>
<keyword evidence="2" id="KW-1185">Reference proteome</keyword>
<dbReference type="Proteomes" id="UP001230649">
    <property type="component" value="Unassembled WGS sequence"/>
</dbReference>
<accession>A0ACC2VM92</accession>
<gene>
    <name evidence="1" type="ORF">QFC20_005513</name>
</gene>
<sequence length="548" mass="62057">MDAEEEKWNHLTTWMEELSEGRWLRKDLKVEFRQVPGSTILTLPIATLLHPKTIERADNEAREATSPNPFTIHASILPHSTPSKRDKREPQGLGSRLTTTQALSLYLALNRHASLEKANTRYSPWAAYIGTLPTSFRPWHPLTWLVQPAPGVPGDEDWSSLNHLAKNHLPDSAYDKLQDMLGRYRGDLKAMERCVSLALEKEGSDSFGWRWSDLSEEDLLWGWLNVNTRTLYLDLDIPPLPKTAHVDPNSTGKRTRSDADSEQQNHTMGPLLDLANHTHLRHSLDDEGVPTKRVAICDVHAVEETRGGHYTTVQPRTSKLKNRGPSNWRKRTLQLRAPESAGLNKGDEVVFAYGPHSDETLFSEYGFVPVDDPNPWNDVHVDVQVNAAWSQSENLKIVDLKRQVLEINGYLNEYTLHCDPSPAHPSHRLLTASRLMHAQIPATALQRYIDDPFAKQNHADLQAWLDMLTGFTDTISDQNEDTVYAHLRSICREMLEKAQKSLAAVAGLQYPESGQDVADAKRMVEHLWKNDCKILEGVIESIDEDVIF</sequence>
<evidence type="ECO:0000313" key="1">
    <source>
        <dbReference type="EMBL" id="KAJ9100236.1"/>
    </source>
</evidence>
<comment type="caution">
    <text evidence="1">The sequence shown here is derived from an EMBL/GenBank/DDBJ whole genome shotgun (WGS) entry which is preliminary data.</text>
</comment>